<dbReference type="AlphaFoldDB" id="A0A381ZGM2"/>
<protein>
    <submittedName>
        <fullName evidence="1">Uncharacterized protein</fullName>
    </submittedName>
</protein>
<reference evidence="1" key="1">
    <citation type="submission" date="2018-05" db="EMBL/GenBank/DDBJ databases">
        <authorList>
            <person name="Lanie J.A."/>
            <person name="Ng W.-L."/>
            <person name="Kazmierczak K.M."/>
            <person name="Andrzejewski T.M."/>
            <person name="Davidsen T.M."/>
            <person name="Wayne K.J."/>
            <person name="Tettelin H."/>
            <person name="Glass J.I."/>
            <person name="Rusch D."/>
            <person name="Podicherti R."/>
            <person name="Tsui H.-C.T."/>
            <person name="Winkler M.E."/>
        </authorList>
    </citation>
    <scope>NUCLEOTIDE SEQUENCE</scope>
</reference>
<organism evidence="1">
    <name type="scientific">marine metagenome</name>
    <dbReference type="NCBI Taxonomy" id="408172"/>
    <lineage>
        <taxon>unclassified sequences</taxon>
        <taxon>metagenomes</taxon>
        <taxon>ecological metagenomes</taxon>
    </lineage>
</organism>
<feature type="non-terminal residue" evidence="1">
    <location>
        <position position="31"/>
    </location>
</feature>
<proteinExistence type="predicted"/>
<name>A0A381ZGM2_9ZZZZ</name>
<evidence type="ECO:0000313" key="1">
    <source>
        <dbReference type="EMBL" id="SVA88468.1"/>
    </source>
</evidence>
<dbReference type="EMBL" id="UINC01021270">
    <property type="protein sequence ID" value="SVA88468.1"/>
    <property type="molecule type" value="Genomic_DNA"/>
</dbReference>
<accession>A0A381ZGM2</accession>
<gene>
    <name evidence="1" type="ORF">METZ01_LOCUS141322</name>
</gene>
<sequence>MPKCFGFTSILEGLAAHELLSQSGVRVPGLF</sequence>